<name>A0ACC2EXW0_DIPCM</name>
<protein>
    <submittedName>
        <fullName evidence="1">Uncharacterized protein</fullName>
    </submittedName>
</protein>
<sequence>MDWDSEEEEETESGTEEESEEDTELNRFEIEGDEAVMYSEAALKVAFCKLSWVGGYLAVFAVLFWCLFLLSRFYFLWRVNVYNRVAAERSLLEASILVGTEVGVLAMAVLLVFLIPRMIMTWTTALVFDFIFGRAHGSQEVLVEDGSKMAVELSISTLKRVVREGNRVAIIVGILCLLLGAFSKHAVDVENEILKRT</sequence>
<reference evidence="2" key="1">
    <citation type="journal article" date="2024" name="Proc. Natl. Acad. Sci. U.S.A.">
        <title>Extraordinary preservation of gene collinearity over three hundred million years revealed in homosporous lycophytes.</title>
        <authorList>
            <person name="Li C."/>
            <person name="Wickell D."/>
            <person name="Kuo L.Y."/>
            <person name="Chen X."/>
            <person name="Nie B."/>
            <person name="Liao X."/>
            <person name="Peng D."/>
            <person name="Ji J."/>
            <person name="Jenkins J."/>
            <person name="Williams M."/>
            <person name="Shu S."/>
            <person name="Plott C."/>
            <person name="Barry K."/>
            <person name="Rajasekar S."/>
            <person name="Grimwood J."/>
            <person name="Han X."/>
            <person name="Sun S."/>
            <person name="Hou Z."/>
            <person name="He W."/>
            <person name="Dai G."/>
            <person name="Sun C."/>
            <person name="Schmutz J."/>
            <person name="Leebens-Mack J.H."/>
            <person name="Li F.W."/>
            <person name="Wang L."/>
        </authorList>
    </citation>
    <scope>NUCLEOTIDE SEQUENCE [LARGE SCALE GENOMIC DNA]</scope>
    <source>
        <strain evidence="2">cv. PW_Plant_1</strain>
    </source>
</reference>
<proteinExistence type="predicted"/>
<dbReference type="Proteomes" id="UP001162992">
    <property type="component" value="Chromosome 1"/>
</dbReference>
<keyword evidence="2" id="KW-1185">Reference proteome</keyword>
<accession>A0ACC2EXW0</accession>
<dbReference type="EMBL" id="CM055092">
    <property type="protein sequence ID" value="KAJ7571364.1"/>
    <property type="molecule type" value="Genomic_DNA"/>
</dbReference>
<evidence type="ECO:0000313" key="1">
    <source>
        <dbReference type="EMBL" id="KAJ7571364.1"/>
    </source>
</evidence>
<organism evidence="1 2">
    <name type="scientific">Diphasiastrum complanatum</name>
    <name type="common">Issler's clubmoss</name>
    <name type="synonym">Lycopodium complanatum</name>
    <dbReference type="NCBI Taxonomy" id="34168"/>
    <lineage>
        <taxon>Eukaryota</taxon>
        <taxon>Viridiplantae</taxon>
        <taxon>Streptophyta</taxon>
        <taxon>Embryophyta</taxon>
        <taxon>Tracheophyta</taxon>
        <taxon>Lycopodiopsida</taxon>
        <taxon>Lycopodiales</taxon>
        <taxon>Lycopodiaceae</taxon>
        <taxon>Lycopodioideae</taxon>
        <taxon>Diphasiastrum</taxon>
    </lineage>
</organism>
<evidence type="ECO:0000313" key="2">
    <source>
        <dbReference type="Proteomes" id="UP001162992"/>
    </source>
</evidence>
<gene>
    <name evidence="1" type="ORF">O6H91_01G161000</name>
</gene>
<comment type="caution">
    <text evidence="1">The sequence shown here is derived from an EMBL/GenBank/DDBJ whole genome shotgun (WGS) entry which is preliminary data.</text>
</comment>